<evidence type="ECO:0000313" key="2">
    <source>
        <dbReference type="Proteomes" id="UP000011115"/>
    </source>
</evidence>
<dbReference type="Gene3D" id="3.40.50.1820">
    <property type="entry name" value="alpha/beta hydrolase"/>
    <property type="match status" value="1"/>
</dbReference>
<dbReference type="Proteomes" id="UP000011115">
    <property type="component" value="Unassembled WGS sequence"/>
</dbReference>
<keyword evidence="2" id="KW-1185">Reference proteome</keyword>
<dbReference type="HOGENOM" id="CLU_2311160_0_0_1"/>
<dbReference type="EnsemblPlants" id="PGSC0003DMT400075023">
    <property type="protein sequence ID" value="PGSC0003DMT400075023"/>
    <property type="gene ID" value="PGSC0003DMG400029180"/>
</dbReference>
<proteinExistence type="predicted"/>
<organism evidence="1 2">
    <name type="scientific">Solanum tuberosum</name>
    <name type="common">Potato</name>
    <dbReference type="NCBI Taxonomy" id="4113"/>
    <lineage>
        <taxon>Eukaryota</taxon>
        <taxon>Viridiplantae</taxon>
        <taxon>Streptophyta</taxon>
        <taxon>Embryophyta</taxon>
        <taxon>Tracheophyta</taxon>
        <taxon>Spermatophyta</taxon>
        <taxon>Magnoliopsida</taxon>
        <taxon>eudicotyledons</taxon>
        <taxon>Gunneridae</taxon>
        <taxon>Pentapetalae</taxon>
        <taxon>asterids</taxon>
        <taxon>lamiids</taxon>
        <taxon>Solanales</taxon>
        <taxon>Solanaceae</taxon>
        <taxon>Solanoideae</taxon>
        <taxon>Solaneae</taxon>
        <taxon>Solanum</taxon>
    </lineage>
</organism>
<evidence type="ECO:0000313" key="1">
    <source>
        <dbReference type="EnsemblPlants" id="PGSC0003DMT400075023"/>
    </source>
</evidence>
<dbReference type="PaxDb" id="4113-PGSC0003DMT400075023"/>
<dbReference type="AlphaFoldDB" id="M1CUJ2"/>
<dbReference type="InterPro" id="IPR029058">
    <property type="entry name" value="AB_hydrolase_fold"/>
</dbReference>
<dbReference type="InterPro" id="IPR045889">
    <property type="entry name" value="MES/HNL"/>
</dbReference>
<name>M1CUJ2_SOLTU</name>
<dbReference type="ExpressionAtlas" id="M1CUJ2">
    <property type="expression patterns" value="baseline"/>
</dbReference>
<dbReference type="Gramene" id="PGSC0003DMT400075023">
    <property type="protein sequence ID" value="PGSC0003DMT400075023"/>
    <property type="gene ID" value="PGSC0003DMG400029180"/>
</dbReference>
<sequence length="100" mass="11165">MEKRKFLTSLVVVILVLAYANAIFLGTKVKKHFVLVHTVSHGAWCRYKIVALMRSSGYNVTVIDLGASGINPKQALEIPHFSDYLSPLMEFMASLPTNKK</sequence>
<dbReference type="PANTHER" id="PTHR10992">
    <property type="entry name" value="METHYLESTERASE FAMILY MEMBER"/>
    <property type="match status" value="1"/>
</dbReference>
<protein>
    <submittedName>
        <fullName evidence="1">Methylketone synthase Ib</fullName>
    </submittedName>
</protein>
<reference evidence="2" key="1">
    <citation type="journal article" date="2011" name="Nature">
        <title>Genome sequence and analysis of the tuber crop potato.</title>
        <authorList>
            <consortium name="The Potato Genome Sequencing Consortium"/>
        </authorList>
    </citation>
    <scope>NUCLEOTIDE SEQUENCE [LARGE SCALE GENOMIC DNA]</scope>
    <source>
        <strain evidence="2">cv. DM1-3 516 R44</strain>
    </source>
</reference>
<accession>M1CUJ2</accession>
<dbReference type="InParanoid" id="M1CUJ2"/>
<dbReference type="PANTHER" id="PTHR10992:SF1058">
    <property type="entry name" value="AB HYDROLASE-1 DOMAIN-CONTAINING PROTEIN"/>
    <property type="match status" value="1"/>
</dbReference>
<reference evidence="1" key="2">
    <citation type="submission" date="2015-06" db="UniProtKB">
        <authorList>
            <consortium name="EnsemblPlants"/>
        </authorList>
    </citation>
    <scope>IDENTIFICATION</scope>
    <source>
        <strain evidence="1">DM1-3 516 R44</strain>
    </source>
</reference>